<dbReference type="InterPro" id="IPR014716">
    <property type="entry name" value="Fibrinogen_a/b/g_C_1"/>
</dbReference>
<feature type="disulfide bond" evidence="9">
    <location>
        <begin position="343"/>
        <end position="353"/>
    </location>
</feature>
<evidence type="ECO:0000256" key="3">
    <source>
        <dbReference type="ARBA" id="ARBA00023157"/>
    </source>
</evidence>
<dbReference type="SUPFAM" id="SSF56496">
    <property type="entry name" value="Fibrinogen C-terminal domain-like"/>
    <property type="match status" value="1"/>
</dbReference>
<dbReference type="FunFam" id="3.90.215.10:FF:000001">
    <property type="entry name" value="Tenascin isoform 1"/>
    <property type="match status" value="1"/>
</dbReference>
<dbReference type="RefSeq" id="XP_019618907.1">
    <property type="nucleotide sequence ID" value="XM_019763348.1"/>
</dbReference>
<organism evidence="13 14">
    <name type="scientific">Branchiostoma belcheri</name>
    <name type="common">Amphioxus</name>
    <dbReference type="NCBI Taxonomy" id="7741"/>
    <lineage>
        <taxon>Eukaryota</taxon>
        <taxon>Metazoa</taxon>
        <taxon>Chordata</taxon>
        <taxon>Cephalochordata</taxon>
        <taxon>Leptocardii</taxon>
        <taxon>Amphioxiformes</taxon>
        <taxon>Branchiostomatidae</taxon>
        <taxon>Branchiostoma</taxon>
    </lineage>
</organism>
<evidence type="ECO:0000313" key="13">
    <source>
        <dbReference type="Proteomes" id="UP000515135"/>
    </source>
</evidence>
<dbReference type="Proteomes" id="UP000515135">
    <property type="component" value="Unplaced"/>
</dbReference>
<dbReference type="GO" id="GO:0016020">
    <property type="term" value="C:membrane"/>
    <property type="evidence" value="ECO:0007669"/>
    <property type="project" value="InterPro"/>
</dbReference>
<name>A0A6P4YJP7_BRABE</name>
<evidence type="ECO:0000256" key="7">
    <source>
        <dbReference type="ARBA" id="ARBA00064153"/>
    </source>
</evidence>
<dbReference type="InterPro" id="IPR002181">
    <property type="entry name" value="Fibrinogen_a/b/g_C_dom"/>
</dbReference>
<feature type="region of interest" description="Disordered" evidence="10">
    <location>
        <begin position="66"/>
        <end position="85"/>
    </location>
</feature>
<protein>
    <recommendedName>
        <fullName evidence="8">Soluble scavenger receptor cysteine-rich domain-containing protein SSC5D</fullName>
    </recommendedName>
</protein>
<feature type="domain" description="SRCR" evidence="11">
    <location>
        <begin position="64"/>
        <end position="165"/>
    </location>
</feature>
<dbReference type="PROSITE" id="PS51406">
    <property type="entry name" value="FIBRINOGEN_C_2"/>
    <property type="match status" value="1"/>
</dbReference>
<feature type="disulfide bond" evidence="9">
    <location>
        <begin position="90"/>
        <end position="154"/>
    </location>
</feature>
<evidence type="ECO:0000259" key="12">
    <source>
        <dbReference type="PROSITE" id="PS51406"/>
    </source>
</evidence>
<evidence type="ECO:0000259" key="11">
    <source>
        <dbReference type="PROSITE" id="PS50287"/>
    </source>
</evidence>
<dbReference type="PANTHER" id="PTHR45817">
    <property type="entry name" value="LYSYL OXIDASE-LIKE-RELATED"/>
    <property type="match status" value="1"/>
</dbReference>
<dbReference type="CDD" id="cd00087">
    <property type="entry name" value="FReD"/>
    <property type="match status" value="1"/>
</dbReference>
<evidence type="ECO:0000256" key="4">
    <source>
        <dbReference type="ARBA" id="ARBA00023170"/>
    </source>
</evidence>
<proteinExistence type="predicted"/>
<dbReference type="SUPFAM" id="SSF56487">
    <property type="entry name" value="SRCR-like"/>
    <property type="match status" value="4"/>
</dbReference>
<dbReference type="Pfam" id="PF00147">
    <property type="entry name" value="Fibrinogen_C"/>
    <property type="match status" value="1"/>
</dbReference>
<feature type="domain" description="SRCR" evidence="11">
    <location>
        <begin position="379"/>
        <end position="479"/>
    </location>
</feature>
<dbReference type="InterPro" id="IPR020837">
    <property type="entry name" value="Fibrinogen_CS"/>
</dbReference>
<evidence type="ECO:0000256" key="9">
    <source>
        <dbReference type="PROSITE-ProRule" id="PRU00196"/>
    </source>
</evidence>
<feature type="domain" description="SRCR" evidence="11">
    <location>
        <begin position="275"/>
        <end position="374"/>
    </location>
</feature>
<dbReference type="InterPro" id="IPR050912">
    <property type="entry name" value="LOX-like_protein"/>
</dbReference>
<feature type="domain" description="Fibrinogen C-terminal" evidence="12">
    <location>
        <begin position="474"/>
        <end position="692"/>
    </location>
</feature>
<dbReference type="PROSITE" id="PS50287">
    <property type="entry name" value="SRCR_2"/>
    <property type="match status" value="4"/>
</dbReference>
<dbReference type="GeneID" id="109465858"/>
<keyword evidence="1" id="KW-0732">Signal</keyword>
<comment type="subunit">
    <text evidence="7">Interacts with LGALS1 and laminin.</text>
</comment>
<feature type="region of interest" description="Disordered" evidence="10">
    <location>
        <begin position="37"/>
        <end position="61"/>
    </location>
</feature>
<dbReference type="InterPro" id="IPR036772">
    <property type="entry name" value="SRCR-like_dom_sf"/>
</dbReference>
<dbReference type="GO" id="GO:0004720">
    <property type="term" value="F:protein-lysine 6-oxidase activity"/>
    <property type="evidence" value="ECO:0007669"/>
    <property type="project" value="TreeGrafter"/>
</dbReference>
<feature type="domain" description="SRCR" evidence="11">
    <location>
        <begin position="170"/>
        <end position="270"/>
    </location>
</feature>
<dbReference type="KEGG" id="bbel:109465858"/>
<keyword evidence="4" id="KW-0675">Receptor</keyword>
<dbReference type="PANTHER" id="PTHR45817:SF9">
    <property type="entry name" value="SRCR DOMAIN-CONTAINING PROTEIN"/>
    <property type="match status" value="1"/>
</dbReference>
<reference evidence="14" key="1">
    <citation type="submission" date="2025-08" db="UniProtKB">
        <authorList>
            <consortium name="RefSeq"/>
        </authorList>
    </citation>
    <scope>IDENTIFICATION</scope>
    <source>
        <tissue evidence="14">Gonad</tissue>
    </source>
</reference>
<keyword evidence="5" id="KW-0325">Glycoprotein</keyword>
<accession>A0A6P4YJP7</accession>
<feature type="disulfide bond" evidence="9">
    <location>
        <begin position="448"/>
        <end position="458"/>
    </location>
</feature>
<feature type="disulfide bond" evidence="9">
    <location>
        <begin position="134"/>
        <end position="144"/>
    </location>
</feature>
<evidence type="ECO:0000256" key="5">
    <source>
        <dbReference type="ARBA" id="ARBA00023180"/>
    </source>
</evidence>
<feature type="region of interest" description="Disordered" evidence="10">
    <location>
        <begin position="1"/>
        <end position="23"/>
    </location>
</feature>
<dbReference type="FunFam" id="3.10.250.10:FF:000001">
    <property type="entry name" value="Lysyl oxidase 4 isoform X1"/>
    <property type="match status" value="1"/>
</dbReference>
<evidence type="ECO:0000256" key="8">
    <source>
        <dbReference type="ARBA" id="ARBA00069168"/>
    </source>
</evidence>
<dbReference type="SMART" id="SM00202">
    <property type="entry name" value="SR"/>
    <property type="match status" value="4"/>
</dbReference>
<dbReference type="InterPro" id="IPR036056">
    <property type="entry name" value="Fibrinogen-like_C"/>
</dbReference>
<feature type="disulfide bond" evidence="9">
    <location>
        <begin position="240"/>
        <end position="250"/>
    </location>
</feature>
<comment type="caution">
    <text evidence="9">Lacks conserved residue(s) required for the propagation of feature annotation.</text>
</comment>
<evidence type="ECO:0000256" key="1">
    <source>
        <dbReference type="ARBA" id="ARBA00022729"/>
    </source>
</evidence>
<dbReference type="FunFam" id="3.10.250.10:FF:000011">
    <property type="entry name" value="Scavenger receptor class A member 5"/>
    <property type="match status" value="1"/>
</dbReference>
<evidence type="ECO:0000256" key="2">
    <source>
        <dbReference type="ARBA" id="ARBA00022737"/>
    </source>
</evidence>
<evidence type="ECO:0000256" key="10">
    <source>
        <dbReference type="SAM" id="MobiDB-lite"/>
    </source>
</evidence>
<dbReference type="PROSITE" id="PS00514">
    <property type="entry name" value="FIBRINOGEN_C_1"/>
    <property type="match status" value="1"/>
</dbReference>
<keyword evidence="2" id="KW-0677">Repeat</keyword>
<gene>
    <name evidence="14" type="primary">LOC109465858</name>
</gene>
<sequence length="692" mass="73971">MTTSPTQQVSTAMVSPSTETASNYPVVSTSKFMSPTAVNTATTGPSTPSPVTTESASSGTELQVRLAGGPTPLAGRVEVRDGTGPWGSVCDDRWDLQDAHVVCRQLGFGTALGVKLAGHFGESSGSVWLDEVACGGNETNLGDCPAEPWGQNDCSHKEDAGVVCEGGGSLRLVGGLAPWEGRLEVRPWQAAEWGTVCSAGWTEAETEFACRRLGYTGGANASLAAFGEGTGRIWLGDVTCGGDEASLTSCGFTWEPSDCDHRQDVALVCTGGLSVRLTGSRSPLQGRVEVRPGYLDWGTVCDGFDDLDAQVVCRQLGHRAGVATVGGDFGEGTGDIWLKSVDCIGVESSIGDCQVLSGSSDDCSHSQDAGVICTGDVSARLIGGQTLSEGRLEVRPGNGDWGTVCDDGFDDRDAQVVCRQLGYRGGVATVGGVYPEGTGDIWLEDLYCDGNESSVADCGITKWGDHDCSHKEDAGVICTASNCVNLYAAGQTTSGVYNIRINSSDVDAYCDMDTAGGGWTVIQRRVDGSVPFNRNWEEYKHGFGNKSGEYWLGNENIHLLTNQTAYTLRVDMQSWDGQTRYAEYSSFRVSGESDQYRLHISGYSGTAGDDMSLNNGQMFSTVDRDNANWDRHCSQEYGQAGWWFGGCSYAFLNGRYLGDCGYYRCSYKQGVVWDHWRGGHYSLKSVSMKIRP</sequence>
<keyword evidence="3 9" id="KW-1015">Disulfide bond</keyword>
<dbReference type="Pfam" id="PF00530">
    <property type="entry name" value="SRCR"/>
    <property type="match status" value="4"/>
</dbReference>
<dbReference type="SMART" id="SM00186">
    <property type="entry name" value="FBG"/>
    <property type="match status" value="1"/>
</dbReference>
<dbReference type="PRINTS" id="PR00258">
    <property type="entry name" value="SPERACTRCPTR"/>
</dbReference>
<dbReference type="OrthoDB" id="536948at2759"/>
<dbReference type="NCBIfam" id="NF040941">
    <property type="entry name" value="GGGWT_bact"/>
    <property type="match status" value="1"/>
</dbReference>
<keyword evidence="13" id="KW-1185">Reference proteome</keyword>
<dbReference type="FunFam" id="3.10.250.10:FF:000007">
    <property type="entry name" value="Soluble scavenger receptor cysteine-rich domain-containing protein SSC5D"/>
    <property type="match status" value="2"/>
</dbReference>
<feature type="compositionally biased region" description="Low complexity" evidence="10">
    <location>
        <begin position="40"/>
        <end position="58"/>
    </location>
</feature>
<dbReference type="AlphaFoldDB" id="A0A6P4YJP7"/>
<dbReference type="GO" id="GO:0005615">
    <property type="term" value="C:extracellular space"/>
    <property type="evidence" value="ECO:0007669"/>
    <property type="project" value="TreeGrafter"/>
</dbReference>
<dbReference type="Gene3D" id="3.10.250.10">
    <property type="entry name" value="SRCR-like domain"/>
    <property type="match status" value="4"/>
</dbReference>
<evidence type="ECO:0000313" key="14">
    <source>
        <dbReference type="RefSeq" id="XP_019618907.1"/>
    </source>
</evidence>
<feature type="disulfide bond" evidence="9">
    <location>
        <begin position="103"/>
        <end position="164"/>
    </location>
</feature>
<dbReference type="Gene3D" id="3.90.215.10">
    <property type="entry name" value="Gamma Fibrinogen, chain A, domain 1"/>
    <property type="match status" value="1"/>
</dbReference>
<comment type="function">
    <text evidence="6">Binds to extracellular matrix proteins. Binds to pathogen-associated molecular patterns (PAMPs) present on the cell walls of Gram-positive and Gram-negative bacteria and fungi, behaving as a pattern recognition receptor (PRR). Induces bacterial and fungal aggregation and subsequent inhibition of PAMP-induced cytokine release. Does not possess intrinsic bactericidal activity. May play a role in the innate defense and homeostasis of certain epithelial surfaces.</text>
</comment>
<dbReference type="InterPro" id="IPR001190">
    <property type="entry name" value="SRCR"/>
</dbReference>
<evidence type="ECO:0000256" key="6">
    <source>
        <dbReference type="ARBA" id="ARBA00058074"/>
    </source>
</evidence>